<evidence type="ECO:0000256" key="2">
    <source>
        <dbReference type="ARBA" id="ARBA00004417"/>
    </source>
</evidence>
<feature type="domain" description="Flagellar motor switch protein FliN-like C-terminal" evidence="13">
    <location>
        <begin position="252"/>
        <end position="320"/>
    </location>
</feature>
<dbReference type="PRINTS" id="PR00955">
    <property type="entry name" value="FLGMOTORFLIM"/>
</dbReference>
<dbReference type="Pfam" id="PF01052">
    <property type="entry name" value="FliMN_C"/>
    <property type="match status" value="1"/>
</dbReference>
<evidence type="ECO:0000256" key="6">
    <source>
        <dbReference type="ARBA" id="ARBA00022500"/>
    </source>
</evidence>
<evidence type="ECO:0000313" key="14">
    <source>
        <dbReference type="EMBL" id="MQY51592.1"/>
    </source>
</evidence>
<dbReference type="SUPFAM" id="SSF103039">
    <property type="entry name" value="CheC-like"/>
    <property type="match status" value="1"/>
</dbReference>
<dbReference type="PANTHER" id="PTHR30034">
    <property type="entry name" value="FLAGELLAR MOTOR SWITCH PROTEIN FLIM"/>
    <property type="match status" value="1"/>
</dbReference>
<keyword evidence="14" id="KW-0282">Flagellum</keyword>
<evidence type="ECO:0000256" key="8">
    <source>
        <dbReference type="ARBA" id="ARBA00022779"/>
    </source>
</evidence>
<evidence type="ECO:0000256" key="10">
    <source>
        <dbReference type="ARBA" id="ARBA00023143"/>
    </source>
</evidence>
<evidence type="ECO:0000256" key="4">
    <source>
        <dbReference type="ARBA" id="ARBA00021898"/>
    </source>
</evidence>
<accession>A0A6L5JXN5</accession>
<sequence length="333" mass="37614">MSSEFLSQDEVDALLKGVTGETDEADAATEQGSGARTYNLGTQERIVRGRMPTLELINERFARYLRIGLFNYMHRNAEVSVGPIRVQKYSEFIRNLVVPTNLNLVVAKPLRGTSLFVFDPNLVFLVVDNMFGGDGRFHTRVEGRDFTPTEQRIIQGLLGVVFHEYERSWKPVYDISFEYIRSEMNSQFANIATPSEIVVSTTFTLEFSGATAEMHICFPYSMIEPIRDLLYSAMQSDQLSTDRRWVVMLRRQLKDAEVDLSASLTQKTVTLREILNMKAGDIIPVTIPEKIIGEVDGVALMECRYGQQGGQYALKVERFIAAEPEPPHGESHA</sequence>
<evidence type="ECO:0000256" key="1">
    <source>
        <dbReference type="ARBA" id="ARBA00004117"/>
    </source>
</evidence>
<evidence type="ECO:0000256" key="12">
    <source>
        <dbReference type="NCBIfam" id="TIGR01397"/>
    </source>
</evidence>
<evidence type="ECO:0000259" key="13">
    <source>
        <dbReference type="Pfam" id="PF01052"/>
    </source>
</evidence>
<dbReference type="GO" id="GO:0050918">
    <property type="term" value="P:positive chemotaxis"/>
    <property type="evidence" value="ECO:0007669"/>
    <property type="project" value="TreeGrafter"/>
</dbReference>
<name>A0A6L5JXN5_RHOTE</name>
<keyword evidence="7" id="KW-0997">Cell inner membrane</keyword>
<dbReference type="PIRSF" id="PIRSF002888">
    <property type="entry name" value="FliM"/>
    <property type="match status" value="1"/>
</dbReference>
<dbReference type="NCBIfam" id="TIGR01397">
    <property type="entry name" value="fliM_switch"/>
    <property type="match status" value="1"/>
</dbReference>
<evidence type="ECO:0000313" key="15">
    <source>
        <dbReference type="Proteomes" id="UP000480275"/>
    </source>
</evidence>
<dbReference type="InterPro" id="IPR028976">
    <property type="entry name" value="CheC-like_sf"/>
</dbReference>
<dbReference type="AlphaFoldDB" id="A0A6L5JXN5"/>
<protein>
    <recommendedName>
        <fullName evidence="4 12">Flagellar motor switch protein FliM</fullName>
    </recommendedName>
</protein>
<keyword evidence="10" id="KW-0975">Bacterial flagellum</keyword>
<evidence type="ECO:0000256" key="9">
    <source>
        <dbReference type="ARBA" id="ARBA00023136"/>
    </source>
</evidence>
<dbReference type="GO" id="GO:0071978">
    <property type="term" value="P:bacterial-type flagellum-dependent swarming motility"/>
    <property type="evidence" value="ECO:0007669"/>
    <property type="project" value="TreeGrafter"/>
</dbReference>
<comment type="subcellular location">
    <subcellularLocation>
        <location evidence="1">Bacterial flagellum basal body</location>
    </subcellularLocation>
    <subcellularLocation>
        <location evidence="2">Cell inner membrane</location>
        <topology evidence="2">Peripheral membrane protein</topology>
    </subcellularLocation>
</comment>
<comment type="caution">
    <text evidence="14">The sequence shown here is derived from an EMBL/GenBank/DDBJ whole genome shotgun (WGS) entry which is preliminary data.</text>
</comment>
<evidence type="ECO:0000256" key="11">
    <source>
        <dbReference type="ARBA" id="ARBA00025044"/>
    </source>
</evidence>
<organism evidence="14 15">
    <name type="scientific">Rhodocyclus tenuis</name>
    <name type="common">Rhodospirillum tenue</name>
    <dbReference type="NCBI Taxonomy" id="1066"/>
    <lineage>
        <taxon>Bacteria</taxon>
        <taxon>Pseudomonadati</taxon>
        <taxon>Pseudomonadota</taxon>
        <taxon>Betaproteobacteria</taxon>
        <taxon>Rhodocyclales</taxon>
        <taxon>Rhodocyclaceae</taxon>
        <taxon>Rhodocyclus</taxon>
    </lineage>
</organism>
<dbReference type="OrthoDB" id="9806941at2"/>
<dbReference type="EMBL" id="WIXJ01000004">
    <property type="protein sequence ID" value="MQY51592.1"/>
    <property type="molecule type" value="Genomic_DNA"/>
</dbReference>
<evidence type="ECO:0000256" key="7">
    <source>
        <dbReference type="ARBA" id="ARBA00022519"/>
    </source>
</evidence>
<dbReference type="SUPFAM" id="SSF101801">
    <property type="entry name" value="Surface presentation of antigens (SPOA)"/>
    <property type="match status" value="1"/>
</dbReference>
<comment type="similarity">
    <text evidence="3">Belongs to the FliM family.</text>
</comment>
<dbReference type="Gene3D" id="2.30.330.10">
    <property type="entry name" value="SpoA-like"/>
    <property type="match status" value="1"/>
</dbReference>
<keyword evidence="14" id="KW-0966">Cell projection</keyword>
<keyword evidence="9" id="KW-0472">Membrane</keyword>
<evidence type="ECO:0000256" key="3">
    <source>
        <dbReference type="ARBA" id="ARBA00011049"/>
    </source>
</evidence>
<gene>
    <name evidence="14" type="primary">fliM</name>
    <name evidence="14" type="ORF">GHK24_07390</name>
</gene>
<dbReference type="Gene3D" id="3.40.1550.10">
    <property type="entry name" value="CheC-like"/>
    <property type="match status" value="1"/>
</dbReference>
<dbReference type="InterPro" id="IPR001543">
    <property type="entry name" value="FliN-like_C"/>
</dbReference>
<dbReference type="PANTHER" id="PTHR30034:SF3">
    <property type="entry name" value="FLAGELLAR MOTOR SWITCH PROTEIN FLIM"/>
    <property type="match status" value="1"/>
</dbReference>
<dbReference type="InterPro" id="IPR001689">
    <property type="entry name" value="Flag_FliM"/>
</dbReference>
<reference evidence="14 15" key="1">
    <citation type="submission" date="2019-10" db="EMBL/GenBank/DDBJ databases">
        <title>Whole-genome sequence of the purple nonsulfur photosynthetic bacterium Rhodocyclus tenuis.</title>
        <authorList>
            <person name="Kyndt J.A."/>
            <person name="Meyer T.E."/>
        </authorList>
    </citation>
    <scope>NUCLEOTIDE SEQUENCE [LARGE SCALE GENOMIC DNA]</scope>
    <source>
        <strain evidence="14 15">DSM 110</strain>
    </source>
</reference>
<evidence type="ECO:0000256" key="5">
    <source>
        <dbReference type="ARBA" id="ARBA00022475"/>
    </source>
</evidence>
<dbReference type="Pfam" id="PF02154">
    <property type="entry name" value="FliM"/>
    <property type="match status" value="1"/>
</dbReference>
<dbReference type="GO" id="GO:0009425">
    <property type="term" value="C:bacterial-type flagellum basal body"/>
    <property type="evidence" value="ECO:0007669"/>
    <property type="project" value="UniProtKB-SubCell"/>
</dbReference>
<dbReference type="GO" id="GO:0005886">
    <property type="term" value="C:plasma membrane"/>
    <property type="evidence" value="ECO:0007669"/>
    <property type="project" value="UniProtKB-SubCell"/>
</dbReference>
<dbReference type="InterPro" id="IPR036429">
    <property type="entry name" value="SpoA-like_sf"/>
</dbReference>
<keyword evidence="14" id="KW-0969">Cilium</keyword>
<keyword evidence="8" id="KW-0283">Flagellar rotation</keyword>
<keyword evidence="5" id="KW-1003">Cell membrane</keyword>
<keyword evidence="6" id="KW-0145">Chemotaxis</keyword>
<proteinExistence type="inferred from homology"/>
<dbReference type="Proteomes" id="UP000480275">
    <property type="component" value="Unassembled WGS sequence"/>
</dbReference>
<dbReference type="CDD" id="cd17908">
    <property type="entry name" value="FliM"/>
    <property type="match status" value="1"/>
</dbReference>
<comment type="function">
    <text evidence="11">FliM is one of three proteins (FliG, FliN, FliM) that forms the rotor-mounted switch complex (C ring), located at the base of the basal body. This complex interacts with the CheY and CheZ chemotaxis proteins, in addition to contacting components of the motor that determine the direction of flagellar rotation.</text>
</comment>
<dbReference type="GO" id="GO:0003774">
    <property type="term" value="F:cytoskeletal motor activity"/>
    <property type="evidence" value="ECO:0007669"/>
    <property type="project" value="InterPro"/>
</dbReference>